<dbReference type="Gene3D" id="3.30.70.250">
    <property type="entry name" value="Malonyl-CoA ACP transacylase, ACP-binding"/>
    <property type="match status" value="1"/>
</dbReference>
<dbReference type="SUPFAM" id="SSF52151">
    <property type="entry name" value="FabD/lysophospholipase-like"/>
    <property type="match status" value="1"/>
</dbReference>
<evidence type="ECO:0000256" key="4">
    <source>
        <dbReference type="PIRNR" id="PIRNR000446"/>
    </source>
</evidence>
<organism evidence="5 6">
    <name type="scientific">Parageobacillus toebii NBRC 107807</name>
    <dbReference type="NCBI Taxonomy" id="1223503"/>
    <lineage>
        <taxon>Bacteria</taxon>
        <taxon>Bacillati</taxon>
        <taxon>Bacillota</taxon>
        <taxon>Bacilli</taxon>
        <taxon>Bacillales</taxon>
        <taxon>Anoxybacillaceae</taxon>
        <taxon>Parageobacillus</taxon>
    </lineage>
</organism>
<dbReference type="InterPro" id="IPR001227">
    <property type="entry name" value="Ac_transferase_dom_sf"/>
</dbReference>
<accession>A0A6G9J4J2</accession>
<dbReference type="EC" id="2.3.1.39" evidence="4"/>
<dbReference type="InterPro" id="IPR016035">
    <property type="entry name" value="Acyl_Trfase/lysoPLipase"/>
</dbReference>
<dbReference type="InterPro" id="IPR016036">
    <property type="entry name" value="Malonyl_transacylase_ACP-bd"/>
</dbReference>
<comment type="caution">
    <text evidence="5">The sequence shown here is derived from an EMBL/GenBank/DDBJ whole genome shotgun (WGS) entry which is preliminary data.</text>
</comment>
<evidence type="ECO:0000256" key="1">
    <source>
        <dbReference type="ARBA" id="ARBA00022679"/>
    </source>
</evidence>
<comment type="catalytic activity">
    <reaction evidence="3 4">
        <text>holo-[ACP] + malonyl-CoA = malonyl-[ACP] + CoA</text>
        <dbReference type="Rhea" id="RHEA:41792"/>
        <dbReference type="Rhea" id="RHEA-COMP:9623"/>
        <dbReference type="Rhea" id="RHEA-COMP:9685"/>
        <dbReference type="ChEBI" id="CHEBI:57287"/>
        <dbReference type="ChEBI" id="CHEBI:57384"/>
        <dbReference type="ChEBI" id="CHEBI:64479"/>
        <dbReference type="ChEBI" id="CHEBI:78449"/>
        <dbReference type="EC" id="2.3.1.39"/>
    </reaction>
</comment>
<dbReference type="SUPFAM" id="SSF55048">
    <property type="entry name" value="Probable ACP-binding domain of malonyl-CoA ACP transacylase"/>
    <property type="match status" value="1"/>
</dbReference>
<dbReference type="GO" id="GO:0005829">
    <property type="term" value="C:cytosol"/>
    <property type="evidence" value="ECO:0007669"/>
    <property type="project" value="TreeGrafter"/>
</dbReference>
<dbReference type="InterPro" id="IPR024925">
    <property type="entry name" value="Malonyl_CoA-ACP_transAc"/>
</dbReference>
<dbReference type="NCBIfam" id="TIGR00128">
    <property type="entry name" value="fabD"/>
    <property type="match status" value="1"/>
</dbReference>
<dbReference type="PIRSF" id="PIRSF000446">
    <property type="entry name" value="Mct"/>
    <property type="match status" value="1"/>
</dbReference>
<name>A0A6G9J4J2_9BACL</name>
<evidence type="ECO:0000256" key="3">
    <source>
        <dbReference type="ARBA" id="ARBA00048462"/>
    </source>
</evidence>
<gene>
    <name evidence="5" type="ORF">HNR78_000803</name>
</gene>
<dbReference type="EMBL" id="JACICZ010000002">
    <property type="protein sequence ID" value="MBB3867926.1"/>
    <property type="molecule type" value="Genomic_DNA"/>
</dbReference>
<keyword evidence="2 4" id="KW-0012">Acyltransferase</keyword>
<reference evidence="5 6" key="1">
    <citation type="submission" date="2020-08" db="EMBL/GenBank/DDBJ databases">
        <title>Genomic Encyclopedia of Type Strains, Phase IV (KMG-IV): sequencing the most valuable type-strain genomes for metagenomic binning, comparative biology and taxonomic classification.</title>
        <authorList>
            <person name="Goeker M."/>
        </authorList>
    </citation>
    <scope>NUCLEOTIDE SEQUENCE [LARGE SCALE GENOMIC DNA]</scope>
    <source>
        <strain evidence="5 6">DSM 14590</strain>
    </source>
</reference>
<dbReference type="AlphaFoldDB" id="A0A6G9J4J2"/>
<comment type="similarity">
    <text evidence="4">Belongs to the fabD family.</text>
</comment>
<dbReference type="SMART" id="SM00827">
    <property type="entry name" value="PKS_AT"/>
    <property type="match status" value="1"/>
</dbReference>
<dbReference type="RefSeq" id="WP_062753428.1">
    <property type="nucleotide sequence ID" value="NZ_BDAQ01000002.1"/>
</dbReference>
<dbReference type="GO" id="GO:0004314">
    <property type="term" value="F:[acyl-carrier-protein] S-malonyltransferase activity"/>
    <property type="evidence" value="ECO:0007669"/>
    <property type="project" value="UniProtKB-EC"/>
</dbReference>
<keyword evidence="6" id="KW-1185">Reference proteome</keyword>
<dbReference type="GO" id="GO:0006633">
    <property type="term" value="P:fatty acid biosynthetic process"/>
    <property type="evidence" value="ECO:0007669"/>
    <property type="project" value="TreeGrafter"/>
</dbReference>
<dbReference type="InterPro" id="IPR004410">
    <property type="entry name" value="Malonyl_CoA-ACP_transAc_FabD"/>
</dbReference>
<dbReference type="Proteomes" id="UP000613002">
    <property type="component" value="Unassembled WGS sequence"/>
</dbReference>
<proteinExistence type="inferred from homology"/>
<evidence type="ECO:0000256" key="2">
    <source>
        <dbReference type="ARBA" id="ARBA00023315"/>
    </source>
</evidence>
<sequence>MGKIAFIFPGQGSQTVGMGKDVAQSDANIAAVFQSADERLGFSLSSLIFEGPQETLTLTYNAQPALLTTSIALLEKVKEAGITADYVAGHSLGEYTALVAAGAISFTDAVYAVRKRGEFMEEAVPAGEGTMAAVLGMDAAALEAVTKEVSEQGDPVQLANLNCPGQIVISGSKAGVEKAEQLAKERGAKRVIPLEVSGPFHSSLMKPAASKLQDVLNTIAIRDAEIPVISNVTAQPVVKKEEILRLLIEQLYSPVRWEQSVEMMFGLGVDTFIEIGPGKVLSGLVKKINRNVSVYAVNDLESLQATVAALKGE</sequence>
<protein>
    <recommendedName>
        <fullName evidence="4">Malonyl CoA-acyl carrier protein transacylase</fullName>
        <ecNumber evidence="4">2.3.1.39</ecNumber>
    </recommendedName>
</protein>
<dbReference type="PANTHER" id="PTHR42681:SF1">
    <property type="entry name" value="MALONYL-COA-ACYL CARRIER PROTEIN TRANSACYLASE, MITOCHONDRIAL"/>
    <property type="match status" value="1"/>
</dbReference>
<keyword evidence="1 4" id="KW-0808">Transferase</keyword>
<evidence type="ECO:0000313" key="5">
    <source>
        <dbReference type="EMBL" id="MBB3867926.1"/>
    </source>
</evidence>
<dbReference type="InterPro" id="IPR014043">
    <property type="entry name" value="Acyl_transferase_dom"/>
</dbReference>
<evidence type="ECO:0000313" key="6">
    <source>
        <dbReference type="Proteomes" id="UP000613002"/>
    </source>
</evidence>
<dbReference type="Pfam" id="PF00698">
    <property type="entry name" value="Acyl_transf_1"/>
    <property type="match status" value="1"/>
</dbReference>
<dbReference type="Gene3D" id="3.40.366.10">
    <property type="entry name" value="Malonyl-Coenzyme A Acyl Carrier Protein, domain 2"/>
    <property type="match status" value="1"/>
</dbReference>
<dbReference type="InterPro" id="IPR050858">
    <property type="entry name" value="Mal-CoA-ACP_Trans/PKS_FabD"/>
</dbReference>
<dbReference type="FunFam" id="3.30.70.250:FF:000001">
    <property type="entry name" value="Malonyl CoA-acyl carrier protein transacylase"/>
    <property type="match status" value="1"/>
</dbReference>
<dbReference type="PANTHER" id="PTHR42681">
    <property type="entry name" value="MALONYL-COA-ACYL CARRIER PROTEIN TRANSACYLASE, MITOCHONDRIAL"/>
    <property type="match status" value="1"/>
</dbReference>